<feature type="DNA-binding region" description="H-T-H motif" evidence="4">
    <location>
        <begin position="31"/>
        <end position="50"/>
    </location>
</feature>
<keyword evidence="1" id="KW-0805">Transcription regulation</keyword>
<evidence type="ECO:0000256" key="2">
    <source>
        <dbReference type="ARBA" id="ARBA00023125"/>
    </source>
</evidence>
<dbReference type="InterPro" id="IPR001647">
    <property type="entry name" value="HTH_TetR"/>
</dbReference>
<dbReference type="PRINTS" id="PR00455">
    <property type="entry name" value="HTHTETR"/>
</dbReference>
<dbReference type="Pfam" id="PF09209">
    <property type="entry name" value="CecR_C"/>
    <property type="match status" value="1"/>
</dbReference>
<dbReference type="InterPro" id="IPR050109">
    <property type="entry name" value="HTH-type_TetR-like_transc_reg"/>
</dbReference>
<dbReference type="InterPro" id="IPR009057">
    <property type="entry name" value="Homeodomain-like_sf"/>
</dbReference>
<dbReference type="InterPro" id="IPR015292">
    <property type="entry name" value="Tscrpt_reg_YbiH_C"/>
</dbReference>
<evidence type="ECO:0000259" key="5">
    <source>
        <dbReference type="PROSITE" id="PS50977"/>
    </source>
</evidence>
<dbReference type="Gene3D" id="1.10.357.10">
    <property type="entry name" value="Tetracycline Repressor, domain 2"/>
    <property type="match status" value="1"/>
</dbReference>
<evidence type="ECO:0000256" key="4">
    <source>
        <dbReference type="PROSITE-ProRule" id="PRU00335"/>
    </source>
</evidence>
<comment type="caution">
    <text evidence="6">The sequence shown here is derived from an EMBL/GenBank/DDBJ whole genome shotgun (WGS) entry which is preliminary data.</text>
</comment>
<protein>
    <submittedName>
        <fullName evidence="6">TetR/AcrR family transcriptional regulator</fullName>
    </submittedName>
</protein>
<dbReference type="Proteomes" id="UP000885690">
    <property type="component" value="Unassembled WGS sequence"/>
</dbReference>
<name>A0A7C0U5Y5_9BACT</name>
<dbReference type="PROSITE" id="PS50977">
    <property type="entry name" value="HTH_TETR_2"/>
    <property type="match status" value="1"/>
</dbReference>
<keyword evidence="2 4" id="KW-0238">DNA-binding</keyword>
<evidence type="ECO:0000256" key="3">
    <source>
        <dbReference type="ARBA" id="ARBA00023163"/>
    </source>
</evidence>
<dbReference type="SUPFAM" id="SSF46689">
    <property type="entry name" value="Homeodomain-like"/>
    <property type="match status" value="1"/>
</dbReference>
<organism evidence="6">
    <name type="scientific">Thermosulfidibacter takaii</name>
    <dbReference type="NCBI Taxonomy" id="412593"/>
    <lineage>
        <taxon>Bacteria</taxon>
        <taxon>Pseudomonadati</taxon>
        <taxon>Thermosulfidibacterota</taxon>
        <taxon>Thermosulfidibacteria</taxon>
        <taxon>Thermosulfidibacterales</taxon>
        <taxon>Thermosulfidibacteraceae</taxon>
    </lineage>
</organism>
<dbReference type="SUPFAM" id="SSF48498">
    <property type="entry name" value="Tetracyclin repressor-like, C-terminal domain"/>
    <property type="match status" value="1"/>
</dbReference>
<dbReference type="PANTHER" id="PTHR30055">
    <property type="entry name" value="HTH-TYPE TRANSCRIPTIONAL REGULATOR RUTR"/>
    <property type="match status" value="1"/>
</dbReference>
<dbReference type="AlphaFoldDB" id="A0A7C0U5Y5"/>
<dbReference type="Pfam" id="PF00440">
    <property type="entry name" value="TetR_N"/>
    <property type="match status" value="1"/>
</dbReference>
<proteinExistence type="predicted"/>
<accession>A0A7C0U5Y5</accession>
<dbReference type="InterPro" id="IPR023772">
    <property type="entry name" value="DNA-bd_HTH_TetR-type_CS"/>
</dbReference>
<evidence type="ECO:0000313" key="6">
    <source>
        <dbReference type="EMBL" id="HDD52847.1"/>
    </source>
</evidence>
<gene>
    <name evidence="6" type="ORF">ENF32_02105</name>
</gene>
<keyword evidence="3" id="KW-0804">Transcription</keyword>
<dbReference type="GO" id="GO:0000976">
    <property type="term" value="F:transcription cis-regulatory region binding"/>
    <property type="evidence" value="ECO:0007669"/>
    <property type="project" value="TreeGrafter"/>
</dbReference>
<dbReference type="EMBL" id="DQWS01000079">
    <property type="protein sequence ID" value="HDD52847.1"/>
    <property type="molecule type" value="Genomic_DNA"/>
</dbReference>
<dbReference type="GO" id="GO:0003700">
    <property type="term" value="F:DNA-binding transcription factor activity"/>
    <property type="evidence" value="ECO:0007669"/>
    <property type="project" value="TreeGrafter"/>
</dbReference>
<feature type="domain" description="HTH tetR-type" evidence="5">
    <location>
        <begin position="8"/>
        <end position="68"/>
    </location>
</feature>
<dbReference type="Gene3D" id="1.10.10.60">
    <property type="entry name" value="Homeodomain-like"/>
    <property type="match status" value="1"/>
</dbReference>
<evidence type="ECO:0000256" key="1">
    <source>
        <dbReference type="ARBA" id="ARBA00023015"/>
    </source>
</evidence>
<reference evidence="6" key="1">
    <citation type="journal article" date="2020" name="mSystems">
        <title>Genome- and Community-Level Interaction Insights into Carbon Utilization and Element Cycling Functions of Hydrothermarchaeota in Hydrothermal Sediment.</title>
        <authorList>
            <person name="Zhou Z."/>
            <person name="Liu Y."/>
            <person name="Xu W."/>
            <person name="Pan J."/>
            <person name="Luo Z.H."/>
            <person name="Li M."/>
        </authorList>
    </citation>
    <scope>NUCLEOTIDE SEQUENCE [LARGE SCALE GENOMIC DNA]</scope>
    <source>
        <strain evidence="6">HyVt-115</strain>
    </source>
</reference>
<dbReference type="PROSITE" id="PS01081">
    <property type="entry name" value="HTH_TETR_1"/>
    <property type="match status" value="1"/>
</dbReference>
<dbReference type="PANTHER" id="PTHR30055:SF234">
    <property type="entry name" value="HTH-TYPE TRANSCRIPTIONAL REGULATOR BETI"/>
    <property type="match status" value="1"/>
</dbReference>
<dbReference type="InterPro" id="IPR036271">
    <property type="entry name" value="Tet_transcr_reg_TetR-rel_C_sf"/>
</dbReference>
<sequence length="213" mass="24408">MAVRGDGKETKNRLLEAACQVFSEKGYHDATVAEICRRAGANVASVNYHFGDKAHLYIEAWKYAFSQYPGPEEPDPSKPPQERLRDYIHSIVRFFMDQGPHGRFVRLYLMELLNPTGLVQDLWHQLVKPKRCILLGIIRELMGKEEMDKEVVFCELSVVALCRILITVRRWDLEYILGEPLSQDLMARWADHITWFSLAGILAVSEGDVSPEC</sequence>